<gene>
    <name evidence="2" type="ORF">GX618_03515</name>
</gene>
<organism evidence="2 3">
    <name type="scientific">Candidatus Dojkabacteria bacterium</name>
    <dbReference type="NCBI Taxonomy" id="2099670"/>
    <lineage>
        <taxon>Bacteria</taxon>
        <taxon>Candidatus Dojkabacteria</taxon>
    </lineage>
</organism>
<evidence type="ECO:0000313" key="3">
    <source>
        <dbReference type="Proteomes" id="UP000554004"/>
    </source>
</evidence>
<evidence type="ECO:0000313" key="2">
    <source>
        <dbReference type="EMBL" id="NLE31312.1"/>
    </source>
</evidence>
<dbReference type="Proteomes" id="UP000554004">
    <property type="component" value="Unassembled WGS sequence"/>
</dbReference>
<proteinExistence type="predicted"/>
<feature type="non-terminal residue" evidence="2">
    <location>
        <position position="510"/>
    </location>
</feature>
<dbReference type="EMBL" id="JAAZAL010000122">
    <property type="protein sequence ID" value="NLE31312.1"/>
    <property type="molecule type" value="Genomic_DNA"/>
</dbReference>
<keyword evidence="1" id="KW-0472">Membrane</keyword>
<evidence type="ECO:0000256" key="1">
    <source>
        <dbReference type="SAM" id="Phobius"/>
    </source>
</evidence>
<accession>A0A847EUA9</accession>
<protein>
    <submittedName>
        <fullName evidence="2">Uncharacterized protein</fullName>
    </submittedName>
</protein>
<feature type="transmembrane region" description="Helical" evidence="1">
    <location>
        <begin position="12"/>
        <end position="35"/>
    </location>
</feature>
<dbReference type="Pfam" id="PF08309">
    <property type="entry name" value="LVIVD"/>
    <property type="match status" value="2"/>
</dbReference>
<name>A0A847EUA9_9BACT</name>
<dbReference type="SUPFAM" id="SSF82171">
    <property type="entry name" value="DPP6 N-terminal domain-like"/>
    <property type="match status" value="1"/>
</dbReference>
<dbReference type="InterPro" id="IPR013211">
    <property type="entry name" value="LVIVD"/>
</dbReference>
<reference evidence="2 3" key="1">
    <citation type="journal article" date="2020" name="Biotechnol. Biofuels">
        <title>New insights from the biogas microbiome by comprehensive genome-resolved metagenomics of nearly 1600 species originating from multiple anaerobic digesters.</title>
        <authorList>
            <person name="Campanaro S."/>
            <person name="Treu L."/>
            <person name="Rodriguez-R L.M."/>
            <person name="Kovalovszki A."/>
            <person name="Ziels R.M."/>
            <person name="Maus I."/>
            <person name="Zhu X."/>
            <person name="Kougias P.G."/>
            <person name="Basile A."/>
            <person name="Luo G."/>
            <person name="Schluter A."/>
            <person name="Konstantinidis K.T."/>
            <person name="Angelidaki I."/>
        </authorList>
    </citation>
    <scope>NUCLEOTIDE SEQUENCE [LARGE SCALE GENOMIC DNA]</scope>
    <source>
        <strain evidence="2">AS06rmzACSIP_421</strain>
    </source>
</reference>
<sequence>MNKQKKGLKGFSLAELILAIGIFSAMSSFLVLLVIDTRRTIENANTRIRATQLVEEVYNSILILKQDAWYNIARHTEDGEKHLELVSGAFQVVDGRRVVDSMEYYFTVGGVMRNSSKEIVSEGGTLDPHSRLISIHISWTDRLKHTNTLNPTLYINDWNTNSIVYTTKEDFQAGEHNYTVAVDTLGGETRLQSRYYSNWCKPESSINNYDIPGEATPRSVFSVLGSSYLGTRGSPTGQPFTKLLIEGVTPPILTVEGYFSGYNINDIFVKDNYAFLATTDDNKEVVILDMSSLPYTEIGYFNASGSDDGFTVFVDGNVGYLGQGRYVRSFNLSSYTGSRSQIGYKDLSSILFRWVANVSQIYAKNGYLYAVLNWDWYELAIVNISNPANMVITSQTSVNNQQVYDMQISEDATRAYFGTTASSSERELFIINTSSKSGSRPIIASIEMDGTTIQGISVVEDGKILIAVGTGGEEYKVYNITNEASPQYCGGMNINTGIYDIDSIRDSQTN</sequence>
<comment type="caution">
    <text evidence="2">The sequence shown here is derived from an EMBL/GenBank/DDBJ whole genome shotgun (WGS) entry which is preliminary data.</text>
</comment>
<keyword evidence="1" id="KW-0812">Transmembrane</keyword>
<keyword evidence="1" id="KW-1133">Transmembrane helix</keyword>
<dbReference type="AlphaFoldDB" id="A0A847EUA9"/>